<organism evidence="2 3">
    <name type="scientific">Penicilliopsis zonata CBS 506.65</name>
    <dbReference type="NCBI Taxonomy" id="1073090"/>
    <lineage>
        <taxon>Eukaryota</taxon>
        <taxon>Fungi</taxon>
        <taxon>Dikarya</taxon>
        <taxon>Ascomycota</taxon>
        <taxon>Pezizomycotina</taxon>
        <taxon>Eurotiomycetes</taxon>
        <taxon>Eurotiomycetidae</taxon>
        <taxon>Eurotiales</taxon>
        <taxon>Aspergillaceae</taxon>
        <taxon>Penicilliopsis</taxon>
    </lineage>
</organism>
<sequence length="84" mass="9721">MPALPGGVSPHRRVGVARLPFPFSLFTVIMSGSSSPDYKALFLKEASLRRQAEEERKQAEERERQAEERERQAEEQARQEREHN</sequence>
<gene>
    <name evidence="2" type="ORF">ASPZODRAFT_20828</name>
</gene>
<dbReference type="GeneID" id="34614147"/>
<dbReference type="VEuPathDB" id="FungiDB:ASPZODRAFT_20828"/>
<keyword evidence="3" id="KW-1185">Reference proteome</keyword>
<name>A0A1L9S4I6_9EURO</name>
<evidence type="ECO:0000313" key="2">
    <source>
        <dbReference type="EMBL" id="OJJ42068.1"/>
    </source>
</evidence>
<evidence type="ECO:0000313" key="3">
    <source>
        <dbReference type="Proteomes" id="UP000184188"/>
    </source>
</evidence>
<evidence type="ECO:0000256" key="1">
    <source>
        <dbReference type="SAM" id="MobiDB-lite"/>
    </source>
</evidence>
<dbReference type="AlphaFoldDB" id="A0A1L9S4I6"/>
<reference evidence="3" key="1">
    <citation type="journal article" date="2017" name="Genome Biol.">
        <title>Comparative genomics reveals high biological diversity and specific adaptations in the industrially and medically important fungal genus Aspergillus.</title>
        <authorList>
            <person name="de Vries R.P."/>
            <person name="Riley R."/>
            <person name="Wiebenga A."/>
            <person name="Aguilar-Osorio G."/>
            <person name="Amillis S."/>
            <person name="Uchima C.A."/>
            <person name="Anderluh G."/>
            <person name="Asadollahi M."/>
            <person name="Askin M."/>
            <person name="Barry K."/>
            <person name="Battaglia E."/>
            <person name="Bayram O."/>
            <person name="Benocci T."/>
            <person name="Braus-Stromeyer S.A."/>
            <person name="Caldana C."/>
            <person name="Canovas D."/>
            <person name="Cerqueira G.C."/>
            <person name="Chen F."/>
            <person name="Chen W."/>
            <person name="Choi C."/>
            <person name="Clum A."/>
            <person name="Dos Santos R.A."/>
            <person name="Damasio A.R."/>
            <person name="Diallinas G."/>
            <person name="Emri T."/>
            <person name="Fekete E."/>
            <person name="Flipphi M."/>
            <person name="Freyberg S."/>
            <person name="Gallo A."/>
            <person name="Gournas C."/>
            <person name="Habgood R."/>
            <person name="Hainaut M."/>
            <person name="Harispe M.L."/>
            <person name="Henrissat B."/>
            <person name="Hilden K.S."/>
            <person name="Hope R."/>
            <person name="Hossain A."/>
            <person name="Karabika E."/>
            <person name="Karaffa L."/>
            <person name="Karanyi Z."/>
            <person name="Krasevec N."/>
            <person name="Kuo A."/>
            <person name="Kusch H."/>
            <person name="LaButti K."/>
            <person name="Lagendijk E.L."/>
            <person name="Lapidus A."/>
            <person name="Levasseur A."/>
            <person name="Lindquist E."/>
            <person name="Lipzen A."/>
            <person name="Logrieco A.F."/>
            <person name="MacCabe A."/>
            <person name="Maekelae M.R."/>
            <person name="Malavazi I."/>
            <person name="Melin P."/>
            <person name="Meyer V."/>
            <person name="Mielnichuk N."/>
            <person name="Miskei M."/>
            <person name="Molnar A.P."/>
            <person name="Mule G."/>
            <person name="Ngan C.Y."/>
            <person name="Orejas M."/>
            <person name="Orosz E."/>
            <person name="Ouedraogo J.P."/>
            <person name="Overkamp K.M."/>
            <person name="Park H.-S."/>
            <person name="Perrone G."/>
            <person name="Piumi F."/>
            <person name="Punt P.J."/>
            <person name="Ram A.F."/>
            <person name="Ramon A."/>
            <person name="Rauscher S."/>
            <person name="Record E."/>
            <person name="Riano-Pachon D.M."/>
            <person name="Robert V."/>
            <person name="Roehrig J."/>
            <person name="Ruller R."/>
            <person name="Salamov A."/>
            <person name="Salih N.S."/>
            <person name="Samson R.A."/>
            <person name="Sandor E."/>
            <person name="Sanguinetti M."/>
            <person name="Schuetze T."/>
            <person name="Sepcic K."/>
            <person name="Shelest E."/>
            <person name="Sherlock G."/>
            <person name="Sophianopoulou V."/>
            <person name="Squina F.M."/>
            <person name="Sun H."/>
            <person name="Susca A."/>
            <person name="Todd R.B."/>
            <person name="Tsang A."/>
            <person name="Unkles S.E."/>
            <person name="van de Wiele N."/>
            <person name="van Rossen-Uffink D."/>
            <person name="Oliveira J.V."/>
            <person name="Vesth T.C."/>
            <person name="Visser J."/>
            <person name="Yu J.-H."/>
            <person name="Zhou M."/>
            <person name="Andersen M.R."/>
            <person name="Archer D.B."/>
            <person name="Baker S.E."/>
            <person name="Benoit I."/>
            <person name="Brakhage A.A."/>
            <person name="Braus G.H."/>
            <person name="Fischer R."/>
            <person name="Frisvad J.C."/>
            <person name="Goldman G.H."/>
            <person name="Houbraken J."/>
            <person name="Oakley B."/>
            <person name="Pocsi I."/>
            <person name="Scazzocchio C."/>
            <person name="Seiboth B."/>
            <person name="vanKuyk P.A."/>
            <person name="Wortman J."/>
            <person name="Dyer P.S."/>
            <person name="Grigoriev I.V."/>
        </authorList>
    </citation>
    <scope>NUCLEOTIDE SEQUENCE [LARGE SCALE GENOMIC DNA]</scope>
    <source>
        <strain evidence="3">CBS 506.65</strain>
    </source>
</reference>
<dbReference type="RefSeq" id="XP_022576578.1">
    <property type="nucleotide sequence ID" value="XM_022727683.1"/>
</dbReference>
<feature type="region of interest" description="Disordered" evidence="1">
    <location>
        <begin position="49"/>
        <end position="84"/>
    </location>
</feature>
<protein>
    <submittedName>
        <fullName evidence="2">Uncharacterized protein</fullName>
    </submittedName>
</protein>
<dbReference type="EMBL" id="KV878371">
    <property type="protein sequence ID" value="OJJ42068.1"/>
    <property type="molecule type" value="Genomic_DNA"/>
</dbReference>
<accession>A0A1L9S4I6</accession>
<proteinExistence type="predicted"/>
<dbReference type="Proteomes" id="UP000184188">
    <property type="component" value="Unassembled WGS sequence"/>
</dbReference>
<dbReference type="STRING" id="1073090.A0A1L9S4I6"/>